<dbReference type="Proteomes" id="UP000076154">
    <property type="component" value="Unassembled WGS sequence"/>
</dbReference>
<feature type="chain" id="PRO_5017076054" evidence="1">
    <location>
        <begin position="22"/>
        <end position="93"/>
    </location>
</feature>
<evidence type="ECO:0000313" key="3">
    <source>
        <dbReference type="Proteomes" id="UP000076154"/>
    </source>
</evidence>
<proteinExistence type="predicted"/>
<feature type="non-terminal residue" evidence="2">
    <location>
        <position position="93"/>
    </location>
</feature>
<organism evidence="2 3">
    <name type="scientific">Hypsizygus marmoreus</name>
    <name type="common">White beech mushroom</name>
    <name type="synonym">Agaricus marmoreus</name>
    <dbReference type="NCBI Taxonomy" id="39966"/>
    <lineage>
        <taxon>Eukaryota</taxon>
        <taxon>Fungi</taxon>
        <taxon>Dikarya</taxon>
        <taxon>Basidiomycota</taxon>
        <taxon>Agaricomycotina</taxon>
        <taxon>Agaricomycetes</taxon>
        <taxon>Agaricomycetidae</taxon>
        <taxon>Agaricales</taxon>
        <taxon>Tricholomatineae</taxon>
        <taxon>Lyophyllaceae</taxon>
        <taxon>Hypsizygus</taxon>
    </lineage>
</organism>
<evidence type="ECO:0000313" key="2">
    <source>
        <dbReference type="EMBL" id="RDB15139.1"/>
    </source>
</evidence>
<name>A0A369IZG6_HYPMA</name>
<dbReference type="AlphaFoldDB" id="A0A369IZG6"/>
<gene>
    <name evidence="2" type="ORF">Hypma_005179</name>
</gene>
<keyword evidence="3" id="KW-1185">Reference proteome</keyword>
<feature type="signal peptide" evidence="1">
    <location>
        <begin position="1"/>
        <end position="21"/>
    </location>
</feature>
<reference evidence="2" key="1">
    <citation type="submission" date="2018-04" db="EMBL/GenBank/DDBJ databases">
        <title>Whole genome sequencing of Hypsizygus marmoreus.</title>
        <authorList>
            <person name="Choi I.-G."/>
            <person name="Min B."/>
            <person name="Kim J.-G."/>
            <person name="Kim S."/>
            <person name="Oh Y.-L."/>
            <person name="Kong W.-S."/>
            <person name="Park H."/>
            <person name="Jeong J."/>
            <person name="Song E.-S."/>
        </authorList>
    </citation>
    <scope>NUCLEOTIDE SEQUENCE [LARGE SCALE GENOMIC DNA]</scope>
    <source>
        <strain evidence="2">51987-8</strain>
    </source>
</reference>
<dbReference type="InParanoid" id="A0A369IZG6"/>
<sequence>MFKFILSAISILPLLFPLGGAVTFNLNTNAYPEVTDHHCIAYYCAGFNFPNSPTGFHRDTARSSTTERQRRHAVGCDGVTIARVPQRAVPSRR</sequence>
<protein>
    <submittedName>
        <fullName evidence="2">Uncharacterized protein</fullName>
    </submittedName>
</protein>
<comment type="caution">
    <text evidence="2">The sequence shown here is derived from an EMBL/GenBank/DDBJ whole genome shotgun (WGS) entry which is preliminary data.</text>
</comment>
<dbReference type="EMBL" id="LUEZ02000203">
    <property type="protein sequence ID" value="RDB15139.1"/>
    <property type="molecule type" value="Genomic_DNA"/>
</dbReference>
<keyword evidence="1" id="KW-0732">Signal</keyword>
<evidence type="ECO:0000256" key="1">
    <source>
        <dbReference type="SAM" id="SignalP"/>
    </source>
</evidence>
<accession>A0A369IZG6</accession>